<name>A0A5B0VJR1_RHITR</name>
<dbReference type="Proteomes" id="UP000323608">
    <property type="component" value="Unassembled WGS sequence"/>
</dbReference>
<accession>A0A5B0VJR1</accession>
<proteinExistence type="predicted"/>
<comment type="caution">
    <text evidence="1">The sequence shown here is derived from an EMBL/GenBank/DDBJ whole genome shotgun (WGS) entry which is preliminary data.</text>
</comment>
<gene>
    <name evidence="1" type="ORF">FP026_29625</name>
</gene>
<protein>
    <submittedName>
        <fullName evidence="1">Uncharacterized protein</fullName>
    </submittedName>
</protein>
<reference evidence="1 2" key="1">
    <citation type="submission" date="2019-07" db="EMBL/GenBank/DDBJ databases">
        <title>The Draft Genome Sequence of Rhizobium tropici SARCC-755 Associated with Superior Nodulation on Pigeonpea (Cajanus cajan (L.) Millsp.).</title>
        <authorList>
            <person name="Bopape F.L."/>
            <person name="Hassen A.I."/>
            <person name="Swanevelder Z.H."/>
            <person name="Gwata E.T."/>
        </authorList>
    </citation>
    <scope>NUCLEOTIDE SEQUENCE [LARGE SCALE GENOMIC DNA]</scope>
    <source>
        <strain evidence="1 2">SARCC-755</strain>
    </source>
</reference>
<dbReference type="EMBL" id="VNIP01000021">
    <property type="protein sequence ID" value="KAA1174648.1"/>
    <property type="molecule type" value="Genomic_DNA"/>
</dbReference>
<dbReference type="AlphaFoldDB" id="A0A5B0VJR1"/>
<evidence type="ECO:0000313" key="2">
    <source>
        <dbReference type="Proteomes" id="UP000323608"/>
    </source>
</evidence>
<feature type="non-terminal residue" evidence="1">
    <location>
        <position position="79"/>
    </location>
</feature>
<evidence type="ECO:0000313" key="1">
    <source>
        <dbReference type="EMBL" id="KAA1174648.1"/>
    </source>
</evidence>
<sequence length="79" mass="8001">MKASDIPVKFPIPFAASAGGGYIRAIPQASQIGITNGAASLTDGFPPLTFLPVGAGGTPPWGQDFNGILNEITVSGKET</sequence>
<organism evidence="1 2">
    <name type="scientific">Rhizobium tropici</name>
    <dbReference type="NCBI Taxonomy" id="398"/>
    <lineage>
        <taxon>Bacteria</taxon>
        <taxon>Pseudomonadati</taxon>
        <taxon>Pseudomonadota</taxon>
        <taxon>Alphaproteobacteria</taxon>
        <taxon>Hyphomicrobiales</taxon>
        <taxon>Rhizobiaceae</taxon>
        <taxon>Rhizobium/Agrobacterium group</taxon>
        <taxon>Rhizobium</taxon>
    </lineage>
</organism>
<dbReference type="RefSeq" id="WP_210247988.1">
    <property type="nucleotide sequence ID" value="NZ_VNIP01000021.1"/>
</dbReference>